<evidence type="ECO:0000313" key="3">
    <source>
        <dbReference type="Proteomes" id="UP000230423"/>
    </source>
</evidence>
<dbReference type="OrthoDB" id="5855801at2759"/>
<evidence type="ECO:0000313" key="2">
    <source>
        <dbReference type="EMBL" id="PIO77709.1"/>
    </source>
</evidence>
<feature type="region of interest" description="Disordered" evidence="1">
    <location>
        <begin position="164"/>
        <end position="188"/>
    </location>
</feature>
<proteinExistence type="predicted"/>
<organism evidence="2 3">
    <name type="scientific">Teladorsagia circumcincta</name>
    <name type="common">Brown stomach worm</name>
    <name type="synonym">Ostertagia circumcincta</name>
    <dbReference type="NCBI Taxonomy" id="45464"/>
    <lineage>
        <taxon>Eukaryota</taxon>
        <taxon>Metazoa</taxon>
        <taxon>Ecdysozoa</taxon>
        <taxon>Nematoda</taxon>
        <taxon>Chromadorea</taxon>
        <taxon>Rhabditida</taxon>
        <taxon>Rhabditina</taxon>
        <taxon>Rhabditomorpha</taxon>
        <taxon>Strongyloidea</taxon>
        <taxon>Trichostrongylidae</taxon>
        <taxon>Teladorsagia</taxon>
    </lineage>
</organism>
<reference evidence="2 3" key="1">
    <citation type="submission" date="2015-09" db="EMBL/GenBank/DDBJ databases">
        <title>Draft genome of the parasitic nematode Teladorsagia circumcincta isolate WARC Sus (inbred).</title>
        <authorList>
            <person name="Mitreva M."/>
        </authorList>
    </citation>
    <scope>NUCLEOTIDE SEQUENCE [LARGE SCALE GENOMIC DNA]</scope>
    <source>
        <strain evidence="2 3">S</strain>
    </source>
</reference>
<sequence>MNPLWAVRLDTSLYDVEVDFESHVSLDMMKGTNFIATEAAMHRHRKAATLHASETTDEPSWAPTGKLNQFRGFATPRPLPPNADFIYASVWGGWSAWSFCSNGVRIRVRACNTVRGFSCLGPNQEFVPCEHNLFPPTNRANVPTDYDVVDPYEADRREAMKQLYPDDVASSESSKTPPPEPARPVPNFVKIPKSDGREFRRMLAAQPIQSIQEPIELDRALKELLSEKPRTSESAPVHRLSSEQLQLQQEELDAA</sequence>
<keyword evidence="3" id="KW-1185">Reference proteome</keyword>
<gene>
    <name evidence="2" type="ORF">TELCIR_00119</name>
</gene>
<dbReference type="Proteomes" id="UP000230423">
    <property type="component" value="Unassembled WGS sequence"/>
</dbReference>
<name>A0A2G9V5F0_TELCI</name>
<dbReference type="AlphaFoldDB" id="A0A2G9V5F0"/>
<dbReference type="EMBL" id="KZ344988">
    <property type="protein sequence ID" value="PIO77709.1"/>
    <property type="molecule type" value="Genomic_DNA"/>
</dbReference>
<accession>A0A2G9V5F0</accession>
<evidence type="ECO:0000256" key="1">
    <source>
        <dbReference type="SAM" id="MobiDB-lite"/>
    </source>
</evidence>
<protein>
    <submittedName>
        <fullName evidence="2">Thrombospondin type 1 domain protein</fullName>
    </submittedName>
</protein>
<feature type="region of interest" description="Disordered" evidence="1">
    <location>
        <begin position="226"/>
        <end position="255"/>
    </location>
</feature>
<dbReference type="InterPro" id="IPR036383">
    <property type="entry name" value="TSP1_rpt_sf"/>
</dbReference>
<dbReference type="Pfam" id="PF00090">
    <property type="entry name" value="TSP_1"/>
    <property type="match status" value="1"/>
</dbReference>
<dbReference type="PROSITE" id="PS50092">
    <property type="entry name" value="TSP1"/>
    <property type="match status" value="1"/>
</dbReference>
<dbReference type="SUPFAM" id="SSF82895">
    <property type="entry name" value="TSP-1 type 1 repeat"/>
    <property type="match status" value="1"/>
</dbReference>
<dbReference type="InterPro" id="IPR000884">
    <property type="entry name" value="TSP1_rpt"/>
</dbReference>